<sequence>MTTETVARSAAETAASQDALAVLEQMFGYYEPLATAPVAVADDYEEYALAA</sequence>
<gene>
    <name evidence="1" type="ORF">GL279_09550</name>
</gene>
<comment type="caution">
    <text evidence="1">The sequence shown here is derived from an EMBL/GenBank/DDBJ whole genome shotgun (WGS) entry which is preliminary data.</text>
</comment>
<name>A0A844H1X3_9RHOB</name>
<proteinExistence type="predicted"/>
<protein>
    <submittedName>
        <fullName evidence="1">Uncharacterized protein</fullName>
    </submittedName>
</protein>
<dbReference type="Proteomes" id="UP000442533">
    <property type="component" value="Unassembled WGS sequence"/>
</dbReference>
<dbReference type="RefSeq" id="WP_155064397.1">
    <property type="nucleotide sequence ID" value="NZ_WMIF01000011.1"/>
</dbReference>
<dbReference type="EMBL" id="WMIF01000011">
    <property type="protein sequence ID" value="MTH34842.1"/>
    <property type="molecule type" value="Genomic_DNA"/>
</dbReference>
<keyword evidence="2" id="KW-1185">Reference proteome</keyword>
<reference evidence="1 2" key="1">
    <citation type="submission" date="2019-11" db="EMBL/GenBank/DDBJ databases">
        <authorList>
            <person name="Dong K."/>
        </authorList>
    </citation>
    <scope>NUCLEOTIDE SEQUENCE [LARGE SCALE GENOMIC DNA]</scope>
    <source>
        <strain evidence="1 2">JCM 17370</strain>
    </source>
</reference>
<evidence type="ECO:0000313" key="1">
    <source>
        <dbReference type="EMBL" id="MTH34842.1"/>
    </source>
</evidence>
<organism evidence="1 2">
    <name type="scientific">Paracoccus limosus</name>
    <dbReference type="NCBI Taxonomy" id="913252"/>
    <lineage>
        <taxon>Bacteria</taxon>
        <taxon>Pseudomonadati</taxon>
        <taxon>Pseudomonadota</taxon>
        <taxon>Alphaproteobacteria</taxon>
        <taxon>Rhodobacterales</taxon>
        <taxon>Paracoccaceae</taxon>
        <taxon>Paracoccus</taxon>
    </lineage>
</organism>
<evidence type="ECO:0000313" key="2">
    <source>
        <dbReference type="Proteomes" id="UP000442533"/>
    </source>
</evidence>
<accession>A0A844H1X3</accession>
<dbReference type="AlphaFoldDB" id="A0A844H1X3"/>